<dbReference type="InterPro" id="IPR045520">
    <property type="entry name" value="GPAT/DHAPAT_C"/>
</dbReference>
<keyword evidence="3 6" id="KW-0808">Transferase</keyword>
<dbReference type="AlphaFoldDB" id="A0A9P0FFM8"/>
<keyword evidence="4" id="KW-0472">Membrane</keyword>
<keyword evidence="5 6" id="KW-0012">Acyltransferase</keyword>
<dbReference type="GO" id="GO:0031966">
    <property type="term" value="C:mitochondrial membrane"/>
    <property type="evidence" value="ECO:0007669"/>
    <property type="project" value="TreeGrafter"/>
</dbReference>
<accession>A0A9P0FFM8</accession>
<dbReference type="GO" id="GO:0016287">
    <property type="term" value="F:glycerone-phosphate O-acyltransferase activity"/>
    <property type="evidence" value="ECO:0007669"/>
    <property type="project" value="TreeGrafter"/>
</dbReference>
<evidence type="ECO:0000256" key="4">
    <source>
        <dbReference type="ARBA" id="ARBA00023136"/>
    </source>
</evidence>
<dbReference type="SUPFAM" id="SSF69593">
    <property type="entry name" value="Glycerol-3-phosphate (1)-acyltransferase"/>
    <property type="match status" value="1"/>
</dbReference>
<dbReference type="InterPro" id="IPR041728">
    <property type="entry name" value="GPAT/DHAPAT_LPLAT"/>
</dbReference>
<dbReference type="GO" id="GO:0008611">
    <property type="term" value="P:ether lipid biosynthetic process"/>
    <property type="evidence" value="ECO:0007669"/>
    <property type="project" value="TreeGrafter"/>
</dbReference>
<evidence type="ECO:0000256" key="1">
    <source>
        <dbReference type="ARBA" id="ARBA00004184"/>
    </source>
</evidence>
<dbReference type="Pfam" id="PF01553">
    <property type="entry name" value="Acyltransferase"/>
    <property type="match status" value="1"/>
</dbReference>
<dbReference type="InterPro" id="IPR002123">
    <property type="entry name" value="Plipid/glycerol_acylTrfase"/>
</dbReference>
<proteinExistence type="inferred from homology"/>
<dbReference type="Pfam" id="PF19277">
    <property type="entry name" value="GPAT_C"/>
    <property type="match status" value="1"/>
</dbReference>
<evidence type="ECO:0000313" key="9">
    <source>
        <dbReference type="Proteomes" id="UP001154078"/>
    </source>
</evidence>
<name>A0A9P0FFM8_BRAAE</name>
<reference evidence="8" key="1">
    <citation type="submission" date="2021-12" db="EMBL/GenBank/DDBJ databases">
        <authorList>
            <person name="King R."/>
        </authorList>
    </citation>
    <scope>NUCLEOTIDE SEQUENCE</scope>
</reference>
<evidence type="ECO:0000259" key="7">
    <source>
        <dbReference type="SMART" id="SM00563"/>
    </source>
</evidence>
<dbReference type="GO" id="GO:0004366">
    <property type="term" value="F:glycerol-3-phosphate O-acyltransferase activity"/>
    <property type="evidence" value="ECO:0007669"/>
    <property type="project" value="TreeGrafter"/>
</dbReference>
<dbReference type="InterPro" id="IPR022284">
    <property type="entry name" value="GPAT/DHAPAT"/>
</dbReference>
<comment type="similarity">
    <text evidence="2 6">Belongs to the GPAT/DAPAT family.</text>
</comment>
<evidence type="ECO:0000256" key="5">
    <source>
        <dbReference type="ARBA" id="ARBA00023315"/>
    </source>
</evidence>
<evidence type="ECO:0000256" key="6">
    <source>
        <dbReference type="PIRNR" id="PIRNR000437"/>
    </source>
</evidence>
<dbReference type="EMBL" id="OV121133">
    <property type="protein sequence ID" value="CAH0551254.1"/>
    <property type="molecule type" value="Genomic_DNA"/>
</dbReference>
<evidence type="ECO:0000256" key="2">
    <source>
        <dbReference type="ARBA" id="ARBA00007937"/>
    </source>
</evidence>
<organism evidence="8 9">
    <name type="scientific">Brassicogethes aeneus</name>
    <name type="common">Rape pollen beetle</name>
    <name type="synonym">Meligethes aeneus</name>
    <dbReference type="NCBI Taxonomy" id="1431903"/>
    <lineage>
        <taxon>Eukaryota</taxon>
        <taxon>Metazoa</taxon>
        <taxon>Ecdysozoa</taxon>
        <taxon>Arthropoda</taxon>
        <taxon>Hexapoda</taxon>
        <taxon>Insecta</taxon>
        <taxon>Pterygota</taxon>
        <taxon>Neoptera</taxon>
        <taxon>Endopterygota</taxon>
        <taxon>Coleoptera</taxon>
        <taxon>Polyphaga</taxon>
        <taxon>Cucujiformia</taxon>
        <taxon>Nitidulidae</taxon>
        <taxon>Meligethinae</taxon>
        <taxon>Brassicogethes</taxon>
    </lineage>
</organism>
<comment type="subcellular location">
    <subcellularLocation>
        <location evidence="1">Endomembrane system</location>
        <topology evidence="1">Peripheral membrane protein</topology>
    </subcellularLocation>
</comment>
<gene>
    <name evidence="8" type="ORF">MELIAE_LOCUS3901</name>
</gene>
<protein>
    <recommendedName>
        <fullName evidence="7">Phospholipid/glycerol acyltransferase domain-containing protein</fullName>
    </recommendedName>
</protein>
<dbReference type="GO" id="GO:0006631">
    <property type="term" value="P:fatty acid metabolic process"/>
    <property type="evidence" value="ECO:0007669"/>
    <property type="project" value="TreeGrafter"/>
</dbReference>
<dbReference type="GO" id="GO:0012505">
    <property type="term" value="C:endomembrane system"/>
    <property type="evidence" value="ECO:0007669"/>
    <property type="project" value="UniProtKB-SubCell"/>
</dbReference>
<keyword evidence="9" id="KW-1185">Reference proteome</keyword>
<dbReference type="SMART" id="SM00563">
    <property type="entry name" value="PlsC"/>
    <property type="match status" value="1"/>
</dbReference>
<dbReference type="GO" id="GO:0008654">
    <property type="term" value="P:phospholipid biosynthetic process"/>
    <property type="evidence" value="ECO:0007669"/>
    <property type="project" value="TreeGrafter"/>
</dbReference>
<dbReference type="GO" id="GO:0019432">
    <property type="term" value="P:triglyceride biosynthetic process"/>
    <property type="evidence" value="ECO:0007669"/>
    <property type="project" value="TreeGrafter"/>
</dbReference>
<evidence type="ECO:0000313" key="8">
    <source>
        <dbReference type="EMBL" id="CAH0551254.1"/>
    </source>
</evidence>
<sequence>MSSVKEYHNFLQDRKDEFSNVLFMSKAVRAKKSFYQKKSLSPADHKVEVLKSKKIQELIKTVSKQENIAKEKLLEQVQEILNEIGYNKNWKVIRSLGLLLTKICLKTCSGLYLNVAGVKLLRSKMGNCPVIFVPTHRSYADFIQLSYVCFTYDLAIPAIAAGMDFYQMWGMGTLLRDTGAFFMRRSYNNDSLYWTTFKQYIYQLVTNGELPLEFFIEGTRSRSGKSLAPKYGLLSMILKAFFLSQVPDIMFVPISICYDRVLEENLFTFEHLGVPKPKESTSGFLKSMKILKEKFGDTYVHFAPPLSAKEIFADKMDRSAHNLAPLHQQELTNQEKSLLPIMGHSILKSQQKHSVITVFNLIAMILNDNLSRENTALTLGELHERLIFLKNSLEVMGAYIPYKNQEDVLKALSVHSNLVQVVKDKVNIIFNSVVLGDIKTSHLKGHALTDKTMSRSVPLVMLQIYANPAIHLYIDLCFVVTILRVNPELTKDVLFRRFSFLKKIFSLEFVSYEPWINEEFVNALELGTKLKSITRTNGLYSIGNNNLLNNILWSNIEAYFLSYYSILTILKDFSNLLDEKSIYVKAQQALEIQINNMNTTFIHPYSLSLDSLNNCLNSLSLQKIIIKTRRDNKIYYDANTIVIQEISQQFDLYITKLQLVIECHQILNKL</sequence>
<dbReference type="PANTHER" id="PTHR12563">
    <property type="entry name" value="GLYCEROL-3-PHOSPHATE ACYLTRANSFERASE"/>
    <property type="match status" value="1"/>
</dbReference>
<dbReference type="Proteomes" id="UP001154078">
    <property type="component" value="Chromosome 2"/>
</dbReference>
<feature type="domain" description="Phospholipid/glycerol acyltransferase" evidence="7">
    <location>
        <begin position="130"/>
        <end position="259"/>
    </location>
</feature>
<dbReference type="OrthoDB" id="10255570at2759"/>
<dbReference type="GO" id="GO:0005778">
    <property type="term" value="C:peroxisomal membrane"/>
    <property type="evidence" value="ECO:0007669"/>
    <property type="project" value="TreeGrafter"/>
</dbReference>
<evidence type="ECO:0000256" key="3">
    <source>
        <dbReference type="ARBA" id="ARBA00022679"/>
    </source>
</evidence>
<dbReference type="PIRSF" id="PIRSF000437">
    <property type="entry name" value="GPAT_DHAPAT"/>
    <property type="match status" value="1"/>
</dbReference>
<dbReference type="CDD" id="cd07993">
    <property type="entry name" value="LPLAT_DHAPAT-like"/>
    <property type="match status" value="1"/>
</dbReference>
<dbReference type="PANTHER" id="PTHR12563:SF17">
    <property type="entry name" value="DIHYDROXYACETONE PHOSPHATE ACYLTRANSFERASE"/>
    <property type="match status" value="1"/>
</dbReference>